<gene>
    <name evidence="3" type="ORF">CFBP1159_37180</name>
    <name evidence="4" type="ORF">XAC301_38410</name>
</gene>
<dbReference type="PANTHER" id="PTHR36151:SF3">
    <property type="entry name" value="ER-BOUND OXYGENASE MPAB_MPAB'_RUBBER OXYGENASE CATALYTIC DOMAIN-CONTAINING PROTEIN"/>
    <property type="match status" value="1"/>
</dbReference>
<proteinExistence type="predicted"/>
<evidence type="ECO:0000313" key="3">
    <source>
        <dbReference type="EMBL" id="CAE6835516.1"/>
    </source>
</evidence>
<keyword evidence="5" id="KW-1185">Reference proteome</keyword>
<evidence type="ECO:0000313" key="5">
    <source>
        <dbReference type="Proteomes" id="UP000835287"/>
    </source>
</evidence>
<reference evidence="3 5" key="1">
    <citation type="submission" date="2021-02" db="EMBL/GenBank/DDBJ databases">
        <authorList>
            <person name="Pothier F. J."/>
        </authorList>
    </citation>
    <scope>NUCLEOTIDE SEQUENCE</scope>
    <source>
        <strain evidence="4 5">301</strain>
        <strain evidence="3">CFBP 1159</strain>
    </source>
</reference>
<dbReference type="InterPro" id="IPR018713">
    <property type="entry name" value="MPAB/Lcp_cat_dom"/>
</dbReference>
<dbReference type="Proteomes" id="UP000835287">
    <property type="component" value="Chromosome"/>
</dbReference>
<accession>A0A8D6VMK4</accession>
<protein>
    <recommendedName>
        <fullName evidence="2">ER-bound oxygenase mpaB/mpaB'/Rubber oxygenase catalytic domain-containing protein</fullName>
    </recommendedName>
</protein>
<dbReference type="PANTHER" id="PTHR36151">
    <property type="entry name" value="BLR2777 PROTEIN"/>
    <property type="match status" value="1"/>
</dbReference>
<dbReference type="EMBL" id="HG992341">
    <property type="protein sequence ID" value="CAE6835516.1"/>
    <property type="molecule type" value="Genomic_DNA"/>
</dbReference>
<organism evidence="3">
    <name type="scientific">Xanthomonas arboricola pv. corylina</name>
    <dbReference type="NCBI Taxonomy" id="487821"/>
    <lineage>
        <taxon>Bacteria</taxon>
        <taxon>Pseudomonadati</taxon>
        <taxon>Pseudomonadota</taxon>
        <taxon>Gammaproteobacteria</taxon>
        <taxon>Lysobacterales</taxon>
        <taxon>Lysobacteraceae</taxon>
        <taxon>Xanthomonas</taxon>
    </lineage>
</organism>
<feature type="compositionally biased region" description="Low complexity" evidence="1">
    <location>
        <begin position="1"/>
        <end position="15"/>
    </location>
</feature>
<name>A0A8D6VMK4_9XANT</name>
<dbReference type="Proteomes" id="UP000835243">
    <property type="component" value="Chromosome"/>
</dbReference>
<dbReference type="EMBL" id="HG992338">
    <property type="protein sequence ID" value="CAE6840197.1"/>
    <property type="molecule type" value="Genomic_DNA"/>
</dbReference>
<dbReference type="EMBL" id="HG992338">
    <property type="protein sequence ID" value="CAE6840195.1"/>
    <property type="molecule type" value="Genomic_DNA"/>
</dbReference>
<feature type="compositionally biased region" description="Polar residues" evidence="1">
    <location>
        <begin position="16"/>
        <end position="26"/>
    </location>
</feature>
<evidence type="ECO:0000256" key="1">
    <source>
        <dbReference type="SAM" id="MobiDB-lite"/>
    </source>
</evidence>
<dbReference type="GO" id="GO:0016491">
    <property type="term" value="F:oxidoreductase activity"/>
    <property type="evidence" value="ECO:0007669"/>
    <property type="project" value="InterPro"/>
</dbReference>
<dbReference type="EMBL" id="HG992341">
    <property type="protein sequence ID" value="CAE6835501.1"/>
    <property type="molecule type" value="Genomic_DNA"/>
</dbReference>
<sequence>MGTSSAHSAAFHQSQIPNPQSQPLSATTRSCNRLGILARMSAVLRTLTAPAARQIHRWVLGAFPRGQSTIDYDQPLGDPGIFGPDSVTWRVHSEFPGMLSGGLCALMLQLLHPRALAGVYDHSNFRADLIGRLRRTTNFVAGTTYAPRAEAEQLIARVRSIHSHIHGHTADGVPYDANDPQLLTWVHVTEAYGFLQGCRRYCRDVPAHIADRYYDEARRVAEALGAADVPASEAQVDAYFATVRGQLRMDTRSREVLDILTSIQLPVPAAGLSRGVFLGAGTALLPGWASDMLGRTTTQRAQAHASARLLRSLSPLFRTALRDGLSARACRRMQLPQTMLLEWAGAR</sequence>
<feature type="region of interest" description="Disordered" evidence="1">
    <location>
        <begin position="1"/>
        <end position="26"/>
    </location>
</feature>
<evidence type="ECO:0000259" key="2">
    <source>
        <dbReference type="Pfam" id="PF09995"/>
    </source>
</evidence>
<dbReference type="AlphaFoldDB" id="A0A8D6VMK4"/>
<evidence type="ECO:0000313" key="4">
    <source>
        <dbReference type="EMBL" id="CAE6840195.1"/>
    </source>
</evidence>
<feature type="domain" description="ER-bound oxygenase mpaB/mpaB'/Rubber oxygenase catalytic" evidence="2">
    <location>
        <begin position="89"/>
        <end position="310"/>
    </location>
</feature>
<dbReference type="Pfam" id="PF09995">
    <property type="entry name" value="MPAB_Lcp_cat"/>
    <property type="match status" value="1"/>
</dbReference>